<dbReference type="InterPro" id="IPR014014">
    <property type="entry name" value="RNA_helicase_DEAD_Q_motif"/>
</dbReference>
<dbReference type="CDD" id="cd00268">
    <property type="entry name" value="DEADc"/>
    <property type="match status" value="1"/>
</dbReference>
<evidence type="ECO:0000259" key="6">
    <source>
        <dbReference type="PROSITE" id="PS51192"/>
    </source>
</evidence>
<dbReference type="GO" id="GO:0003676">
    <property type="term" value="F:nucleic acid binding"/>
    <property type="evidence" value="ECO:0007669"/>
    <property type="project" value="InterPro"/>
</dbReference>
<dbReference type="AlphaFoldDB" id="A0A2P2L3F4"/>
<dbReference type="InterPro" id="IPR044742">
    <property type="entry name" value="DEAD/DEAH_RhlB"/>
</dbReference>
<evidence type="ECO:0000259" key="8">
    <source>
        <dbReference type="PROSITE" id="PS51195"/>
    </source>
</evidence>
<dbReference type="Pfam" id="PF00270">
    <property type="entry name" value="DEAD"/>
    <property type="match status" value="1"/>
</dbReference>
<evidence type="ECO:0000256" key="2">
    <source>
        <dbReference type="ARBA" id="ARBA00022801"/>
    </source>
</evidence>
<evidence type="ECO:0000259" key="7">
    <source>
        <dbReference type="PROSITE" id="PS51194"/>
    </source>
</evidence>
<dbReference type="SUPFAM" id="SSF52540">
    <property type="entry name" value="P-loop containing nucleoside triphosphate hydrolases"/>
    <property type="match status" value="1"/>
</dbReference>
<proteinExistence type="predicted"/>
<dbReference type="CDD" id="cd18787">
    <property type="entry name" value="SF2_C_DEAD"/>
    <property type="match status" value="1"/>
</dbReference>
<feature type="domain" description="Helicase C-terminal" evidence="7">
    <location>
        <begin position="435"/>
        <end position="589"/>
    </location>
</feature>
<dbReference type="InterPro" id="IPR001650">
    <property type="entry name" value="Helicase_C-like"/>
</dbReference>
<dbReference type="GO" id="GO:0003724">
    <property type="term" value="F:RNA helicase activity"/>
    <property type="evidence" value="ECO:0007669"/>
    <property type="project" value="InterPro"/>
</dbReference>
<dbReference type="SMART" id="SM00490">
    <property type="entry name" value="HELICc"/>
    <property type="match status" value="1"/>
</dbReference>
<reference evidence="9" key="1">
    <citation type="submission" date="2018-02" db="EMBL/GenBank/DDBJ databases">
        <title>Rhizophora mucronata_Transcriptome.</title>
        <authorList>
            <person name="Meera S.P."/>
            <person name="Sreeshan A."/>
            <person name="Augustine A."/>
        </authorList>
    </citation>
    <scope>NUCLEOTIDE SEQUENCE</scope>
    <source>
        <tissue evidence="9">Leaf</tissue>
    </source>
</reference>
<keyword evidence="1" id="KW-0547">Nucleotide-binding</keyword>
<dbReference type="Pfam" id="PF00271">
    <property type="entry name" value="Helicase_C"/>
    <property type="match status" value="1"/>
</dbReference>
<feature type="domain" description="DEAD-box RNA helicase Q" evidence="8">
    <location>
        <begin position="184"/>
        <end position="212"/>
    </location>
</feature>
<dbReference type="InterPro" id="IPR014001">
    <property type="entry name" value="Helicase_ATP-bd"/>
</dbReference>
<evidence type="ECO:0000313" key="9">
    <source>
        <dbReference type="EMBL" id="MBX12511.1"/>
    </source>
</evidence>
<evidence type="ECO:0000256" key="4">
    <source>
        <dbReference type="ARBA" id="ARBA00022840"/>
    </source>
</evidence>
<dbReference type="Gene3D" id="3.40.50.300">
    <property type="entry name" value="P-loop containing nucleotide triphosphate hydrolases"/>
    <property type="match status" value="2"/>
</dbReference>
<dbReference type="InterPro" id="IPR027417">
    <property type="entry name" value="P-loop_NTPase"/>
</dbReference>
<dbReference type="PROSITE" id="PS51194">
    <property type="entry name" value="HELICASE_CTER"/>
    <property type="match status" value="1"/>
</dbReference>
<keyword evidence="3" id="KW-0347">Helicase</keyword>
<dbReference type="EMBL" id="GGEC01032027">
    <property type="protein sequence ID" value="MBX12511.1"/>
    <property type="molecule type" value="Transcribed_RNA"/>
</dbReference>
<keyword evidence="2" id="KW-0378">Hydrolase</keyword>
<dbReference type="SMART" id="SM00487">
    <property type="entry name" value="DEXDc"/>
    <property type="match status" value="1"/>
</dbReference>
<feature type="domain" description="Helicase ATP-binding" evidence="6">
    <location>
        <begin position="215"/>
        <end position="396"/>
    </location>
</feature>
<dbReference type="PROSITE" id="PS51192">
    <property type="entry name" value="HELICASE_ATP_BIND_1"/>
    <property type="match status" value="1"/>
</dbReference>
<name>A0A2P2L3F4_RHIMU</name>
<feature type="short sequence motif" description="Q motif" evidence="5">
    <location>
        <begin position="184"/>
        <end position="212"/>
    </location>
</feature>
<evidence type="ECO:0000256" key="1">
    <source>
        <dbReference type="ARBA" id="ARBA00022741"/>
    </source>
</evidence>
<sequence length="589" mass="64631">MLMLKPNVSPHPCVTPKPSAFSFGLYLFNFSSNRRRRRDVKGVVGFDARGVNCKFQAVKDNRDAAAAASGVGGTEAVASSGSSKKGLTASFGKLKAQKVKAIARKASHIKPKFGLDLEGLENGVHQMSDSDRAGSQDVPVPGGTASSFRGWGNGGSIHGHESKSVDPLRGRRKFLAENDFFSRKSFRELGCREFMIQSLKEQGILRPSHIQALAFAAVSAGKSCVISDQSGSGKTLAYLIPVIQRLRQEELQGLSDSPLQGPKILIMVPTAELASQVLSDCRSMSKFGVPFRSMVVTGGFRQRTQTENLEQAVDVLIATPGRFMFLINEGHVELTNIRCVVLDEVDILFINEDFEAVIQSLINSSPVSTQYLFVTATLPVDAYNKLIESFPDCEVIMGPGMHRTSNGLQEVLVDCSGENGTEKTPESAFLNKKTALLQLMEQSPVSKTIVFCNKIETCRKVENLMKRFDRNGRHVQVLPFHAALAQEIRLANMKEFMNSSSEEHSLFLVCTDRASRGIDFTGVEHVILFDFPREPSEYVRRVGRTARGAGGKGKAFIFVVGKQVSLARKIMERNQKGHPLHDVPQAYMG</sequence>
<evidence type="ECO:0000256" key="5">
    <source>
        <dbReference type="PROSITE-ProRule" id="PRU00552"/>
    </source>
</evidence>
<accession>A0A2P2L3F4</accession>
<keyword evidence="4" id="KW-0067">ATP-binding</keyword>
<organism evidence="9">
    <name type="scientific">Rhizophora mucronata</name>
    <name type="common">Asiatic mangrove</name>
    <dbReference type="NCBI Taxonomy" id="61149"/>
    <lineage>
        <taxon>Eukaryota</taxon>
        <taxon>Viridiplantae</taxon>
        <taxon>Streptophyta</taxon>
        <taxon>Embryophyta</taxon>
        <taxon>Tracheophyta</taxon>
        <taxon>Spermatophyta</taxon>
        <taxon>Magnoliopsida</taxon>
        <taxon>eudicotyledons</taxon>
        <taxon>Gunneridae</taxon>
        <taxon>Pentapetalae</taxon>
        <taxon>rosids</taxon>
        <taxon>fabids</taxon>
        <taxon>Malpighiales</taxon>
        <taxon>Rhizophoraceae</taxon>
        <taxon>Rhizophora</taxon>
    </lineage>
</organism>
<dbReference type="InterPro" id="IPR011545">
    <property type="entry name" value="DEAD/DEAH_box_helicase_dom"/>
</dbReference>
<dbReference type="GO" id="GO:0016787">
    <property type="term" value="F:hydrolase activity"/>
    <property type="evidence" value="ECO:0007669"/>
    <property type="project" value="UniProtKB-KW"/>
</dbReference>
<dbReference type="PROSITE" id="PS51195">
    <property type="entry name" value="Q_MOTIF"/>
    <property type="match status" value="1"/>
</dbReference>
<protein>
    <submittedName>
        <fullName evidence="9">Uncharacterized protein MANES_13G083900</fullName>
    </submittedName>
</protein>
<dbReference type="GO" id="GO:0005524">
    <property type="term" value="F:ATP binding"/>
    <property type="evidence" value="ECO:0007669"/>
    <property type="project" value="UniProtKB-KW"/>
</dbReference>
<evidence type="ECO:0000256" key="3">
    <source>
        <dbReference type="ARBA" id="ARBA00022806"/>
    </source>
</evidence>
<dbReference type="PANTHER" id="PTHR47960">
    <property type="entry name" value="DEAD-BOX ATP-DEPENDENT RNA HELICASE 50"/>
    <property type="match status" value="1"/>
</dbReference>